<comment type="catalytic activity">
    <reaction evidence="1 5">
        <text>[protein]-peptidylproline (omega=180) = [protein]-peptidylproline (omega=0)</text>
        <dbReference type="Rhea" id="RHEA:16237"/>
        <dbReference type="Rhea" id="RHEA-COMP:10747"/>
        <dbReference type="Rhea" id="RHEA-COMP:10748"/>
        <dbReference type="ChEBI" id="CHEBI:83833"/>
        <dbReference type="ChEBI" id="CHEBI:83834"/>
        <dbReference type="EC" id="5.2.1.8"/>
    </reaction>
</comment>
<dbReference type="InterPro" id="IPR050689">
    <property type="entry name" value="FKBP-type_PPIase"/>
</dbReference>
<evidence type="ECO:0000256" key="1">
    <source>
        <dbReference type="ARBA" id="ARBA00000971"/>
    </source>
</evidence>
<comment type="caution">
    <text evidence="8">The sequence shown here is derived from an EMBL/GenBank/DDBJ whole genome shotgun (WGS) entry which is preliminary data.</text>
</comment>
<keyword evidence="3 5" id="KW-0697">Rotamase</keyword>
<accession>A0AAD7XHI9</accession>
<dbReference type="InterPro" id="IPR046357">
    <property type="entry name" value="PPIase_dom_sf"/>
</dbReference>
<evidence type="ECO:0000256" key="4">
    <source>
        <dbReference type="ARBA" id="ARBA00023235"/>
    </source>
</evidence>
<protein>
    <recommendedName>
        <fullName evidence="2 5">peptidylprolyl isomerase</fullName>
        <ecNumber evidence="2 5">5.2.1.8</ecNumber>
    </recommendedName>
</protein>
<sequence length="177" mass="18987">MSDMIMSSHEREAMAKMQVMERRLVDREAIVASLPVRDEAVDVGGDGKFRSVKKVIKPSTERFVLPGERVTVRYTGWVVPTAVVEEAVRRKFEPPFDTSPGFSFTLGAMDVISGWEMGVGTMRIGERAYLVLAPEHAYGSAGAGSTIPPNATSSAASSPSSSSSTTASSTTRNSPKI</sequence>
<dbReference type="EC" id="5.2.1.8" evidence="2 5"/>
<evidence type="ECO:0000256" key="3">
    <source>
        <dbReference type="ARBA" id="ARBA00023110"/>
    </source>
</evidence>
<keyword evidence="4 5" id="KW-0413">Isomerase</keyword>
<dbReference type="EMBL" id="JAQMWT010000407">
    <property type="protein sequence ID" value="KAJ8601707.1"/>
    <property type="molecule type" value="Genomic_DNA"/>
</dbReference>
<organism evidence="8 9">
    <name type="scientific">Chrysophaeum taylorii</name>
    <dbReference type="NCBI Taxonomy" id="2483200"/>
    <lineage>
        <taxon>Eukaryota</taxon>
        <taxon>Sar</taxon>
        <taxon>Stramenopiles</taxon>
        <taxon>Ochrophyta</taxon>
        <taxon>Pelagophyceae</taxon>
        <taxon>Pelagomonadales</taxon>
        <taxon>Pelagomonadaceae</taxon>
        <taxon>Chrysophaeum</taxon>
    </lineage>
</organism>
<reference evidence="8" key="1">
    <citation type="submission" date="2023-01" db="EMBL/GenBank/DDBJ databases">
        <title>Metagenome sequencing of chrysophaentin producing Chrysophaeum taylorii.</title>
        <authorList>
            <person name="Davison J."/>
            <person name="Bewley C."/>
        </authorList>
    </citation>
    <scope>NUCLEOTIDE SEQUENCE</scope>
    <source>
        <strain evidence="8">NIES-1699</strain>
    </source>
</reference>
<feature type="domain" description="PPIase FKBP-type" evidence="7">
    <location>
        <begin position="67"/>
        <end position="152"/>
    </location>
</feature>
<dbReference type="AlphaFoldDB" id="A0AAD7XHI9"/>
<feature type="compositionally biased region" description="Low complexity" evidence="6">
    <location>
        <begin position="145"/>
        <end position="177"/>
    </location>
</feature>
<evidence type="ECO:0000313" key="9">
    <source>
        <dbReference type="Proteomes" id="UP001230188"/>
    </source>
</evidence>
<dbReference type="PROSITE" id="PS50059">
    <property type="entry name" value="FKBP_PPIASE"/>
    <property type="match status" value="1"/>
</dbReference>
<dbReference type="SUPFAM" id="SSF54534">
    <property type="entry name" value="FKBP-like"/>
    <property type="match status" value="1"/>
</dbReference>
<evidence type="ECO:0000256" key="6">
    <source>
        <dbReference type="SAM" id="MobiDB-lite"/>
    </source>
</evidence>
<evidence type="ECO:0000256" key="2">
    <source>
        <dbReference type="ARBA" id="ARBA00013194"/>
    </source>
</evidence>
<evidence type="ECO:0000313" key="8">
    <source>
        <dbReference type="EMBL" id="KAJ8601707.1"/>
    </source>
</evidence>
<dbReference type="PANTHER" id="PTHR10516">
    <property type="entry name" value="PEPTIDYL-PROLYL CIS-TRANS ISOMERASE"/>
    <property type="match status" value="1"/>
</dbReference>
<dbReference type="Proteomes" id="UP001230188">
    <property type="component" value="Unassembled WGS sequence"/>
</dbReference>
<dbReference type="GO" id="GO:0003755">
    <property type="term" value="F:peptidyl-prolyl cis-trans isomerase activity"/>
    <property type="evidence" value="ECO:0007669"/>
    <property type="project" value="UniProtKB-KW"/>
</dbReference>
<proteinExistence type="predicted"/>
<dbReference type="Pfam" id="PF00254">
    <property type="entry name" value="FKBP_C"/>
    <property type="match status" value="1"/>
</dbReference>
<feature type="region of interest" description="Disordered" evidence="6">
    <location>
        <begin position="139"/>
        <end position="177"/>
    </location>
</feature>
<evidence type="ECO:0000259" key="7">
    <source>
        <dbReference type="PROSITE" id="PS50059"/>
    </source>
</evidence>
<dbReference type="Gene3D" id="3.10.50.40">
    <property type="match status" value="1"/>
</dbReference>
<keyword evidence="9" id="KW-1185">Reference proteome</keyword>
<gene>
    <name evidence="8" type="ORF">CTAYLR_003171</name>
</gene>
<dbReference type="PANTHER" id="PTHR10516:SF443">
    <property type="entry name" value="FK506-BINDING PROTEIN 59-RELATED"/>
    <property type="match status" value="1"/>
</dbReference>
<name>A0AAD7XHI9_9STRA</name>
<dbReference type="InterPro" id="IPR001179">
    <property type="entry name" value="PPIase_FKBP_dom"/>
</dbReference>
<evidence type="ECO:0000256" key="5">
    <source>
        <dbReference type="PROSITE-ProRule" id="PRU00277"/>
    </source>
</evidence>